<name>A0A3B0Q649_9CHLA</name>
<gene>
    <name evidence="1" type="ORF">C834K_0072</name>
</gene>
<evidence type="ECO:0000313" key="1">
    <source>
        <dbReference type="EMBL" id="SYX08557.1"/>
    </source>
</evidence>
<dbReference type="AlphaFoldDB" id="A0A3B0Q649"/>
<reference evidence="2" key="1">
    <citation type="submission" date="2017-11" db="EMBL/GenBank/DDBJ databases">
        <authorList>
            <person name="Seth-Smith MB H."/>
        </authorList>
    </citation>
    <scope>NUCLEOTIDE SEQUENCE [LARGE SCALE GENOMIC DNA]</scope>
</reference>
<dbReference type="Proteomes" id="UP000258476">
    <property type="component" value="Chromosome"/>
</dbReference>
<protein>
    <submittedName>
        <fullName evidence="1">Uncharacterized protein</fullName>
    </submittedName>
</protein>
<organism evidence="1 2">
    <name type="scientific">Chlamydia poikilotherma</name>
    <dbReference type="NCBI Taxonomy" id="1967783"/>
    <lineage>
        <taxon>Bacteria</taxon>
        <taxon>Pseudomonadati</taxon>
        <taxon>Chlamydiota</taxon>
        <taxon>Chlamydiia</taxon>
        <taxon>Chlamydiales</taxon>
        <taxon>Chlamydiaceae</taxon>
        <taxon>Chlamydia/Chlamydophila group</taxon>
        <taxon>Chlamydia</taxon>
    </lineage>
</organism>
<dbReference type="OrthoDB" id="18966at2"/>
<keyword evidence="2" id="KW-1185">Reference proteome</keyword>
<accession>A0A3B0Q649</accession>
<dbReference type="EMBL" id="LS992154">
    <property type="protein sequence ID" value="SYX08557.1"/>
    <property type="molecule type" value="Genomic_DNA"/>
</dbReference>
<evidence type="ECO:0000313" key="2">
    <source>
        <dbReference type="Proteomes" id="UP000258476"/>
    </source>
</evidence>
<proteinExistence type="predicted"/>
<dbReference type="RefSeq" id="WP_117273761.1">
    <property type="nucleotide sequence ID" value="NZ_LS992154.1"/>
</dbReference>
<dbReference type="KEGG" id="chla:C834K_0072"/>
<sequence>MMLDLRFSTDYYLRVIELAIRDESRTLVYNKKQSLLETWPINAALSPDQDGMKETIQKVIQELFSRSVISYSLSGRLLSIIDMRLRQERPYTRILYRIFRKDTFERKQTIVKKLLLLKNIIFLERQRPLNKISHVASTVFSKEKTNFSSWEDFTHDVEMPTEDMDMSSSVKDGFAAESSSQVVMEALMTFLESQNTYLPLSLELLDQFLSEKVLALHTLSERNFHLLTELKDLYTLSREDFQAVIGGIVTDSLSDVLTNSLVGSQLLTPQGKAMVSTWQEVAEFSPKETVFAQGFLAEILRRIVSEDLKTIVSVANDATPEQIGRMYSIRDCSPGLWLKMMRILLMRWLLDFDDRVYSSLKKSIHYYTPQPTLWQQILCMFKKF</sequence>